<evidence type="ECO:0000313" key="3">
    <source>
        <dbReference type="Proteomes" id="UP000594659"/>
    </source>
</evidence>
<feature type="chain" id="PRO_5032532451" evidence="1">
    <location>
        <begin position="20"/>
        <end position="767"/>
    </location>
</feature>
<organism evidence="2 3">
    <name type="scientific">Acinetobacter baumannii</name>
    <dbReference type="NCBI Taxonomy" id="470"/>
    <lineage>
        <taxon>Bacteria</taxon>
        <taxon>Pseudomonadati</taxon>
        <taxon>Pseudomonadota</taxon>
        <taxon>Gammaproteobacteria</taxon>
        <taxon>Moraxellales</taxon>
        <taxon>Moraxellaceae</taxon>
        <taxon>Acinetobacter</taxon>
        <taxon>Acinetobacter calcoaceticus/baumannii complex</taxon>
    </lineage>
</organism>
<accession>A0A7S8WDH2</accession>
<proteinExistence type="predicted"/>
<dbReference type="AlphaFoldDB" id="A0A7S8WDH2"/>
<evidence type="ECO:0000256" key="1">
    <source>
        <dbReference type="SAM" id="SignalP"/>
    </source>
</evidence>
<reference evidence="2 3" key="1">
    <citation type="submission" date="2020-09" db="EMBL/GenBank/DDBJ databases">
        <title>Resistance determinants and their genetic context in bacteria from a longitudinal study of pigs reared under conventional and antibiotic-free husbandry practices.</title>
        <authorList>
            <person name="Poulin-Laprade D."/>
            <person name="Brouard J.-S."/>
            <person name="Gagnon N."/>
            <person name="Turcotte A."/>
            <person name="Langlois A."/>
            <person name="Matte J.J."/>
            <person name="Carrillo C.D."/>
            <person name="Zaheer R."/>
            <person name="McAllister T."/>
            <person name="Topp E."/>
            <person name="Talbot G."/>
        </authorList>
    </citation>
    <scope>NUCLEOTIDE SEQUENCE [LARGE SCALE GENOMIC DNA]</scope>
    <source>
        <strain evidence="2 3">Res13-Abat-PEA21-P4-01-A</strain>
    </source>
</reference>
<sequence length="767" mass="86839">MHLKYLSLCLFSLGLTACAQHGVRPQVASASLEQKAIQSVNAMYEYPSYDYRGNFKITVDPSQIKQNVKAENTAKLDAELQKKVDQYLREQKVALSKAQKQTLYAAIANEQGDLGLTSSARSEKINTVLFNLLNDLQFSYDGSIHYRQKMGSFNLTAKYEKPTLLVQAKLPMVLDLENYKFYINYFGLMPYLVNKDNQNNLAYVDFSKYKAFFKNVDKKKFIEYLKASSAVSYRLAEPQNLQRVSLTEADRKAGAVERIRLKTTVEQLLLEVDLFGQVNEKYLQKSILGLDEEKLAETLAAEIAASDAKKGTAGKEEQKISSDDAAAVSQQLYSLVNAHLGNTSTSEDEEIESASSEEASDVAVAEAEQTSENEEVVALTEGQCIELKSLKKPVALGDINYCQIYGIDVLDQSDTSIQKAQSKSRQDALKQTFEAYNQNQFINDEAFKALWLKHKDEIEQALPKQRNPITIDVALDDKGRAVNMDYDVDYTPAEFKHRFNIKADMQILNYGKATSIDQQQLKQAKSVAEASKGSMLENFIKGFSEKLGQSDVSEHPVGTHSDVQDLDANLAVLADKTYDATHAYDKTYKAVFIAKLTAEKPSYIKYYSVQQLQEIAEVYAYWFSDEDTYNPQGKALERITALQKKHHLEQDDQFDHELGRAVDHIVLTTIQGKTGREAWQKLQKQYKQPAQLFSKQYQLEFEKQNGVSAEEKHLLSETADILGNVYVAARKKQLSEKTIQNLKPEHNEFIDYEIFREVYKQMVAAKK</sequence>
<dbReference type="EMBL" id="CP062919">
    <property type="protein sequence ID" value="QPF13068.1"/>
    <property type="molecule type" value="Genomic_DNA"/>
</dbReference>
<dbReference type="RefSeq" id="WP_005134641.1">
    <property type="nucleotide sequence ID" value="NZ_CP062919.1"/>
</dbReference>
<feature type="signal peptide" evidence="1">
    <location>
        <begin position="1"/>
        <end position="19"/>
    </location>
</feature>
<gene>
    <name evidence="2" type="ORF">IMO23_16170</name>
</gene>
<protein>
    <submittedName>
        <fullName evidence="2">Uncharacterized protein</fullName>
    </submittedName>
</protein>
<keyword evidence="1" id="KW-0732">Signal</keyword>
<dbReference type="Proteomes" id="UP000594659">
    <property type="component" value="Chromosome"/>
</dbReference>
<name>A0A7S8WDH2_ACIBA</name>
<evidence type="ECO:0000313" key="2">
    <source>
        <dbReference type="EMBL" id="QPF13068.1"/>
    </source>
</evidence>
<dbReference type="PROSITE" id="PS51257">
    <property type="entry name" value="PROKAR_LIPOPROTEIN"/>
    <property type="match status" value="1"/>
</dbReference>